<dbReference type="Pfam" id="PF26580">
    <property type="entry name" value="Mtb12_C"/>
    <property type="match status" value="1"/>
</dbReference>
<dbReference type="AlphaFoldDB" id="A0A7D7LWY6"/>
<reference evidence="6" key="1">
    <citation type="submission" date="2020-07" db="EMBL/GenBank/DDBJ databases">
        <title>novel species isolated from the respiratory tract of Marmot.</title>
        <authorList>
            <person name="Zhang G."/>
        </authorList>
    </citation>
    <scope>NUCLEOTIDE SEQUENCE [LARGE SCALE GENOMIC DNA]</scope>
    <source>
        <strain evidence="6">686</strain>
    </source>
</reference>
<sequence length="173" mass="17634">MKIRKSVAAITLAGAALFVATGCSESSDTVDEVTSKVSTAVETGASKASTAASDAVDEITGLSNSDAQEILRKAVNPDTPAEQIDEVVDVTNPATKAAIIAYATASSAAGYTPEAYEVKDVSEDGDKKAIATVSVKSPHAPAPIDIKLSYVDVDGWKLSGDAVTQLAGMSRGN</sequence>
<evidence type="ECO:0000313" key="5">
    <source>
        <dbReference type="EMBL" id="QMT00714.1"/>
    </source>
</evidence>
<evidence type="ECO:0000259" key="4">
    <source>
        <dbReference type="Pfam" id="PF26580"/>
    </source>
</evidence>
<gene>
    <name evidence="5" type="ORF">H1R19_17745</name>
</gene>
<keyword evidence="1 3" id="KW-0732">Signal</keyword>
<evidence type="ECO:0000256" key="3">
    <source>
        <dbReference type="SAM" id="SignalP"/>
    </source>
</evidence>
<keyword evidence="6" id="KW-1185">Reference proteome</keyword>
<feature type="chain" id="PRO_5039225734" evidence="3">
    <location>
        <begin position="21"/>
        <end position="173"/>
    </location>
</feature>
<feature type="signal peptide" evidence="3">
    <location>
        <begin position="1"/>
        <end position="20"/>
    </location>
</feature>
<feature type="domain" description="Low molecular weight antigen MTB12-like C-terminal" evidence="4">
    <location>
        <begin position="65"/>
        <end position="171"/>
    </location>
</feature>
<dbReference type="RefSeq" id="WP_219849704.1">
    <property type="nucleotide sequence ID" value="NZ_CP059491.1"/>
</dbReference>
<evidence type="ECO:0000313" key="6">
    <source>
        <dbReference type="Proteomes" id="UP000515663"/>
    </source>
</evidence>
<dbReference type="PROSITE" id="PS51257">
    <property type="entry name" value="PROKAR_LIPOPROTEIN"/>
    <property type="match status" value="1"/>
</dbReference>
<protein>
    <submittedName>
        <fullName evidence="5">DUF4878 domain-containing protein</fullName>
    </submittedName>
</protein>
<dbReference type="Proteomes" id="UP000515663">
    <property type="component" value="Chromosome"/>
</dbReference>
<dbReference type="KEGG" id="gji:H1R19_17745"/>
<proteinExistence type="inferred from homology"/>
<evidence type="ECO:0000256" key="2">
    <source>
        <dbReference type="ARBA" id="ARBA00093774"/>
    </source>
</evidence>
<name>A0A7D7LWY6_9ACTN</name>
<dbReference type="EMBL" id="CP059491">
    <property type="protein sequence ID" value="QMT00714.1"/>
    <property type="molecule type" value="Genomic_DNA"/>
</dbReference>
<organism evidence="5 6">
    <name type="scientific">Gordonia jinghuaiqii</name>
    <dbReference type="NCBI Taxonomy" id="2758710"/>
    <lineage>
        <taxon>Bacteria</taxon>
        <taxon>Bacillati</taxon>
        <taxon>Actinomycetota</taxon>
        <taxon>Actinomycetes</taxon>
        <taxon>Mycobacteriales</taxon>
        <taxon>Gordoniaceae</taxon>
        <taxon>Gordonia</taxon>
    </lineage>
</organism>
<evidence type="ECO:0000256" key="1">
    <source>
        <dbReference type="ARBA" id="ARBA00022729"/>
    </source>
</evidence>
<comment type="similarity">
    <text evidence="2">Belongs to the MTB12 family.</text>
</comment>
<dbReference type="InterPro" id="IPR058644">
    <property type="entry name" value="Mtb12-like_C"/>
</dbReference>
<accession>A0A7D7LWY6</accession>